<proteinExistence type="predicted"/>
<feature type="region of interest" description="Disordered" evidence="1">
    <location>
        <begin position="44"/>
        <end position="84"/>
    </location>
</feature>
<accession>A0A2Z5R103</accession>
<evidence type="ECO:0000313" key="3">
    <source>
        <dbReference type="Proteomes" id="UP000250241"/>
    </source>
</evidence>
<dbReference type="KEGG" id="raj:RA11412_1921"/>
<dbReference type="EMBL" id="AP017895">
    <property type="protein sequence ID" value="BAV88220.1"/>
    <property type="molecule type" value="Genomic_DNA"/>
</dbReference>
<organism evidence="2 3">
    <name type="scientific">Rothia aeria</name>
    <dbReference type="NCBI Taxonomy" id="172042"/>
    <lineage>
        <taxon>Bacteria</taxon>
        <taxon>Bacillati</taxon>
        <taxon>Actinomycetota</taxon>
        <taxon>Actinomycetes</taxon>
        <taxon>Micrococcales</taxon>
        <taxon>Micrococcaceae</taxon>
        <taxon>Rothia</taxon>
    </lineage>
</organism>
<dbReference type="Proteomes" id="UP000250241">
    <property type="component" value="Chromosome"/>
</dbReference>
<evidence type="ECO:0000313" key="2">
    <source>
        <dbReference type="EMBL" id="BAV88220.1"/>
    </source>
</evidence>
<dbReference type="PROSITE" id="PS51257">
    <property type="entry name" value="PROKAR_LIPOPROTEIN"/>
    <property type="match status" value="1"/>
</dbReference>
<sequence>MSPRIPTGKRPQITRTITSFTIVACLLATAGCAEYVDEETDASGTISTSASHTPSASASAKSSVPLTKERPAPTLPDGSPAPLSSTELDNYYAGKFIPPTDKHPVYNMGAPVLSDTVKSRELDGVDALIKYMGETYRYTAYTNTEIENYTKNVYAPDYQYDKSSEKTNVPTKPRRSEQKR</sequence>
<gene>
    <name evidence="2" type="ORF">RA11412_1921</name>
</gene>
<feature type="region of interest" description="Disordered" evidence="1">
    <location>
        <begin position="157"/>
        <end position="180"/>
    </location>
</feature>
<evidence type="ECO:0000256" key="1">
    <source>
        <dbReference type="SAM" id="MobiDB-lite"/>
    </source>
</evidence>
<feature type="compositionally biased region" description="Low complexity" evidence="1">
    <location>
        <begin position="45"/>
        <end position="63"/>
    </location>
</feature>
<name>A0A2Z5R103_9MICC</name>
<reference evidence="2 3" key="1">
    <citation type="submission" date="2016-10" db="EMBL/GenBank/DDBJ databases">
        <title>Genome sequence of Rothia aeria strain JCM11412.</title>
        <authorList>
            <person name="Nambu T."/>
        </authorList>
    </citation>
    <scope>NUCLEOTIDE SEQUENCE [LARGE SCALE GENOMIC DNA]</scope>
    <source>
        <strain evidence="2 3">JCM 11412</strain>
    </source>
</reference>
<protein>
    <submittedName>
        <fullName evidence="2">Uncharacterized protein</fullName>
    </submittedName>
</protein>
<keyword evidence="3" id="KW-1185">Reference proteome</keyword>
<dbReference type="AlphaFoldDB" id="A0A2Z5R103"/>